<evidence type="ECO:0000256" key="2">
    <source>
        <dbReference type="ARBA" id="ARBA00022448"/>
    </source>
</evidence>
<dbReference type="AlphaFoldDB" id="A0A3N4M4T9"/>
<dbReference type="InterPro" id="IPR012910">
    <property type="entry name" value="Plug_dom"/>
</dbReference>
<dbReference type="OrthoDB" id="1109208at2"/>
<keyword evidence="3 10" id="KW-1134">Transmembrane beta strand</keyword>
<dbReference type="SUPFAM" id="SSF56935">
    <property type="entry name" value="Porins"/>
    <property type="match status" value="1"/>
</dbReference>
<feature type="domain" description="TonB-dependent receptor plug" evidence="14">
    <location>
        <begin position="123"/>
        <end position="232"/>
    </location>
</feature>
<dbReference type="InterPro" id="IPR036942">
    <property type="entry name" value="Beta-barrel_TonB_sf"/>
</dbReference>
<dbReference type="InterPro" id="IPR039426">
    <property type="entry name" value="TonB-dep_rcpt-like"/>
</dbReference>
<keyword evidence="5 12" id="KW-0732">Signal</keyword>
<evidence type="ECO:0000256" key="4">
    <source>
        <dbReference type="ARBA" id="ARBA00022692"/>
    </source>
</evidence>
<dbReference type="PANTHER" id="PTHR30069">
    <property type="entry name" value="TONB-DEPENDENT OUTER MEMBRANE RECEPTOR"/>
    <property type="match status" value="1"/>
</dbReference>
<keyword evidence="6 11" id="KW-0798">TonB box</keyword>
<evidence type="ECO:0000256" key="12">
    <source>
        <dbReference type="SAM" id="SignalP"/>
    </source>
</evidence>
<comment type="similarity">
    <text evidence="10 11">Belongs to the TonB-dependent receptor family.</text>
</comment>
<feature type="signal peptide" evidence="12">
    <location>
        <begin position="1"/>
        <end position="26"/>
    </location>
</feature>
<dbReference type="SUPFAM" id="SSF49464">
    <property type="entry name" value="Carboxypeptidase regulatory domain-like"/>
    <property type="match status" value="1"/>
</dbReference>
<dbReference type="InterPro" id="IPR008969">
    <property type="entry name" value="CarboxyPept-like_regulatory"/>
</dbReference>
<dbReference type="InterPro" id="IPR037066">
    <property type="entry name" value="Plug_dom_sf"/>
</dbReference>
<keyword evidence="7 10" id="KW-0472">Membrane</keyword>
<dbReference type="PROSITE" id="PS52016">
    <property type="entry name" value="TONB_DEPENDENT_REC_3"/>
    <property type="match status" value="1"/>
</dbReference>
<dbReference type="Gene3D" id="2.40.170.20">
    <property type="entry name" value="TonB-dependent receptor, beta-barrel domain"/>
    <property type="match status" value="1"/>
</dbReference>
<dbReference type="Pfam" id="PF00593">
    <property type="entry name" value="TonB_dep_Rec_b-barrel"/>
    <property type="match status" value="1"/>
</dbReference>
<evidence type="ECO:0000256" key="10">
    <source>
        <dbReference type="PROSITE-ProRule" id="PRU01360"/>
    </source>
</evidence>
<dbReference type="GO" id="GO:0015344">
    <property type="term" value="F:siderophore uptake transmembrane transporter activity"/>
    <property type="evidence" value="ECO:0007669"/>
    <property type="project" value="TreeGrafter"/>
</dbReference>
<dbReference type="Gene3D" id="2.60.40.1120">
    <property type="entry name" value="Carboxypeptidase-like, regulatory domain"/>
    <property type="match status" value="1"/>
</dbReference>
<comment type="caution">
    <text evidence="15">The sequence shown here is derived from an EMBL/GenBank/DDBJ whole genome shotgun (WGS) entry which is preliminary data.</text>
</comment>
<sequence length="946" mass="104412">MKLTRQKHRWLIVVLLLLGHLTYGQTQHTISGTVVNATTSQALPGVTVSVKGAATGAVTNNNGEFTVKTTRSLPVTLVFTYVGFKTQEISVQDASASVNIQLASTEILGQEVVVSASRVAESIMESPVSIEKLSTRAIKETPTLSFYDAITNFKGVESSVQSLTFRSITTRGFNANGNTRFNQFIDGMDNQAPGLNFSVGNIVGISDLDVESVELLPGASSALYGAGGINGTLLMTSKNPYDYQGLSLQLKAAMNNVGPSARGSSGFIPEINARYAKSFGKFAFKVTVGYLQANDWWAADSTNFDRLNLTKKNGFNHGSDPNYDGVNVYGDEINANMRSVANSAVAVGTNAFIQQFTATAGRAPTPAEILNFQTTNPNVRPFFLGLQGGIIPNQSVSRTGYRESDLVDYDTKSLRTGAAFHYRFNSELEAIVQGNWGMGTSVYTGTDRYSLRNFNLGQYKLELKGKNFFLRGYTTQERSGEAYNATALASLINEGWKPSTAWFPQYVGNYVGARGAGLDDAAAHAAARNAADVGRFTPGSPQFQTAKDTISNKYIGVGAGKNGARFDDKTNLYHYEGMYNFSHLVKIFELQAGASYRRYDLNSGGTIFDDANRDIKIDEYGAFLQVGKKLVKDRIKLTASMRFDKNENFEGRFTPRFTGVFTVAKDNNIRLSYQTGFRNPTTQNQYIDLEVRANTRQIGGLPELLNKYNLNTNKGYTQASVQRFQQTGNPADLKQYTPTEFKPEKVQAYEIGYRGLIKNRLLIDAYYYYNSYKDFINTIVLIQSPDGTPAGLAAPRIFSTVDNNPEQVVTQGWALGLDYVVNTWNISGNVSYNDMTKQPVSLYNDFNTPKYRVNLGFGNRNVYKNLGFNISYRWQDSYQWNSTFAVGDIPAFSTLDAQISYRVPTAKATIKLGGSNLLNHYYNTSYGNPMIGGIYYISLTFDELLR</sequence>
<evidence type="ECO:0000313" key="16">
    <source>
        <dbReference type="Proteomes" id="UP000279089"/>
    </source>
</evidence>
<evidence type="ECO:0000313" key="15">
    <source>
        <dbReference type="EMBL" id="RPD38164.1"/>
    </source>
</evidence>
<dbReference type="Proteomes" id="UP000279089">
    <property type="component" value="Unassembled WGS sequence"/>
</dbReference>
<keyword evidence="2 10" id="KW-0813">Transport</keyword>
<gene>
    <name evidence="15" type="ORF">EG028_26250</name>
</gene>
<evidence type="ECO:0000256" key="1">
    <source>
        <dbReference type="ARBA" id="ARBA00004571"/>
    </source>
</evidence>
<keyword evidence="16" id="KW-1185">Reference proteome</keyword>
<evidence type="ECO:0000256" key="3">
    <source>
        <dbReference type="ARBA" id="ARBA00022452"/>
    </source>
</evidence>
<evidence type="ECO:0000256" key="11">
    <source>
        <dbReference type="RuleBase" id="RU003357"/>
    </source>
</evidence>
<evidence type="ECO:0000256" key="7">
    <source>
        <dbReference type="ARBA" id="ARBA00023136"/>
    </source>
</evidence>
<protein>
    <submittedName>
        <fullName evidence="15">TonB-dependent receptor</fullName>
    </submittedName>
</protein>
<dbReference type="Pfam" id="PF13715">
    <property type="entry name" value="CarbopepD_reg_2"/>
    <property type="match status" value="1"/>
</dbReference>
<dbReference type="InterPro" id="IPR000531">
    <property type="entry name" value="Beta-barrel_TonB"/>
</dbReference>
<feature type="domain" description="TonB-dependent receptor-like beta-barrel" evidence="13">
    <location>
        <begin position="443"/>
        <end position="917"/>
    </location>
</feature>
<feature type="chain" id="PRO_5018223952" evidence="12">
    <location>
        <begin position="27"/>
        <end position="946"/>
    </location>
</feature>
<name>A0A3N4M4T9_9BACT</name>
<evidence type="ECO:0000256" key="8">
    <source>
        <dbReference type="ARBA" id="ARBA00023170"/>
    </source>
</evidence>
<proteinExistence type="inferred from homology"/>
<accession>A0A3N4M4T9</accession>
<organism evidence="15 16">
    <name type="scientific">Chitinophaga barathri</name>
    <dbReference type="NCBI Taxonomy" id="1647451"/>
    <lineage>
        <taxon>Bacteria</taxon>
        <taxon>Pseudomonadati</taxon>
        <taxon>Bacteroidota</taxon>
        <taxon>Chitinophagia</taxon>
        <taxon>Chitinophagales</taxon>
        <taxon>Chitinophagaceae</taxon>
        <taxon>Chitinophaga</taxon>
    </lineage>
</organism>
<evidence type="ECO:0000256" key="5">
    <source>
        <dbReference type="ARBA" id="ARBA00022729"/>
    </source>
</evidence>
<comment type="subcellular location">
    <subcellularLocation>
        <location evidence="1 10">Cell outer membrane</location>
        <topology evidence="1 10">Multi-pass membrane protein</topology>
    </subcellularLocation>
</comment>
<keyword evidence="4 10" id="KW-0812">Transmembrane</keyword>
<evidence type="ECO:0000259" key="13">
    <source>
        <dbReference type="Pfam" id="PF00593"/>
    </source>
</evidence>
<reference evidence="16" key="1">
    <citation type="submission" date="2018-11" db="EMBL/GenBank/DDBJ databases">
        <title>Chitinophaga lutea sp.nov., isolate from arsenic contaminated soil.</title>
        <authorList>
            <person name="Zong Y."/>
        </authorList>
    </citation>
    <scope>NUCLEOTIDE SEQUENCE [LARGE SCALE GENOMIC DNA]</scope>
    <source>
        <strain evidence="16">YLT18</strain>
    </source>
</reference>
<evidence type="ECO:0000256" key="6">
    <source>
        <dbReference type="ARBA" id="ARBA00023077"/>
    </source>
</evidence>
<dbReference type="RefSeq" id="WP_120515971.1">
    <property type="nucleotide sequence ID" value="NZ_QXZY01000004.1"/>
</dbReference>
<dbReference type="Gene3D" id="2.170.130.10">
    <property type="entry name" value="TonB-dependent receptor, plug domain"/>
    <property type="match status" value="1"/>
</dbReference>
<keyword evidence="8 15" id="KW-0675">Receptor</keyword>
<dbReference type="Pfam" id="PF07715">
    <property type="entry name" value="Plug"/>
    <property type="match status" value="1"/>
</dbReference>
<evidence type="ECO:0000256" key="9">
    <source>
        <dbReference type="ARBA" id="ARBA00023237"/>
    </source>
</evidence>
<dbReference type="GO" id="GO:0044718">
    <property type="term" value="P:siderophore transmembrane transport"/>
    <property type="evidence" value="ECO:0007669"/>
    <property type="project" value="TreeGrafter"/>
</dbReference>
<dbReference type="PANTHER" id="PTHR30069:SF29">
    <property type="entry name" value="HEMOGLOBIN AND HEMOGLOBIN-HAPTOGLOBIN-BINDING PROTEIN 1-RELATED"/>
    <property type="match status" value="1"/>
</dbReference>
<keyword evidence="9 10" id="KW-0998">Cell outer membrane</keyword>
<dbReference type="EMBL" id="RMBX01000017">
    <property type="protein sequence ID" value="RPD38164.1"/>
    <property type="molecule type" value="Genomic_DNA"/>
</dbReference>
<evidence type="ECO:0000259" key="14">
    <source>
        <dbReference type="Pfam" id="PF07715"/>
    </source>
</evidence>
<dbReference type="GO" id="GO:0009279">
    <property type="term" value="C:cell outer membrane"/>
    <property type="evidence" value="ECO:0007669"/>
    <property type="project" value="UniProtKB-SubCell"/>
</dbReference>